<dbReference type="Gene3D" id="3.40.50.300">
    <property type="entry name" value="P-loop containing nucleotide triphosphate hydrolases"/>
    <property type="match status" value="1"/>
</dbReference>
<evidence type="ECO:0000313" key="5">
    <source>
        <dbReference type="EMBL" id="CAH1263106.1"/>
    </source>
</evidence>
<sequence length="505" mass="55238">MSEHTGSQSSSHGGDRGRRRSRRRGGGGREGRETRPRSREKDKDNSASGPSGSGTIKAPIILAKPHTEKNRDSSTSGSGSSDSKPIVLIKPREDTSSASSSQSTGITTSGTAAAQAAPSDGFHGDQSGRGQPTQQPTYQIQRNVSSVAAFNESSQTRLAPPPEMTQPVKLVDDSLNWCDSGIDMLLDQTDFLVVGVVGMEGVGKSTILSLLAGNHPEQSNRSFVFKPQSEETLETAGHQTEGVDLFVTPERIILIDTQPILSASVLDQLIHHDRKLPPEVGLAENWAEVLSLQLTAFLMTVCHVVVVVQDWFTDLNLYRFLQTAEMLKPPTPAPSHDAPSSSGSLDEQGDYFPAMVFVQNRATREDFQPSRVQAMKTTVDRLLQHASMRYKNAVSMSVNGLMPARQKSPRGDVSLFLFPDFPHKPAKQNGKVNGMTSVLSLVPDYQGHPSPQALTDSFRNQIFSVPRTPLTHHSLTEKNWFHYAARTWEGVRKSNLMAEYSRLLT</sequence>
<feature type="compositionally biased region" description="Basic and acidic residues" evidence="4">
    <location>
        <begin position="27"/>
        <end position="45"/>
    </location>
</feature>
<keyword evidence="2" id="KW-0866">Nonsense-mediated mRNA decay</keyword>
<evidence type="ECO:0000256" key="3">
    <source>
        <dbReference type="ARBA" id="ARBA00029510"/>
    </source>
</evidence>
<dbReference type="Proteomes" id="UP000838412">
    <property type="component" value="Chromosome 4"/>
</dbReference>
<organism evidence="5 6">
    <name type="scientific">Branchiostoma lanceolatum</name>
    <name type="common">Common lancelet</name>
    <name type="synonym">Amphioxus lanceolatum</name>
    <dbReference type="NCBI Taxonomy" id="7740"/>
    <lineage>
        <taxon>Eukaryota</taxon>
        <taxon>Metazoa</taxon>
        <taxon>Chordata</taxon>
        <taxon>Cephalochordata</taxon>
        <taxon>Leptocardii</taxon>
        <taxon>Amphioxiformes</taxon>
        <taxon>Branchiostomatidae</taxon>
        <taxon>Branchiostoma</taxon>
    </lineage>
</organism>
<keyword evidence="6" id="KW-1185">Reference proteome</keyword>
<evidence type="ECO:0000313" key="6">
    <source>
        <dbReference type="Proteomes" id="UP000838412"/>
    </source>
</evidence>
<protein>
    <recommendedName>
        <fullName evidence="3">Nonsense-mediated mRNA decay factor SMG9</fullName>
    </recommendedName>
</protein>
<proteinExistence type="inferred from homology"/>
<dbReference type="InterPro" id="IPR027417">
    <property type="entry name" value="P-loop_NTPase"/>
</dbReference>
<name>A0A8J9ZT55_BRALA</name>
<dbReference type="EMBL" id="OV696689">
    <property type="protein sequence ID" value="CAH1263106.1"/>
    <property type="molecule type" value="Genomic_DNA"/>
</dbReference>
<dbReference type="PANTHER" id="PTHR14270">
    <property type="entry name" value="NONSENSE-MEDIATED MRNA DECAY FACTOR SMG9"/>
    <property type="match status" value="1"/>
</dbReference>
<comment type="similarity">
    <text evidence="1">Belongs to the SMG9 family.</text>
</comment>
<dbReference type="SUPFAM" id="SSF52540">
    <property type="entry name" value="P-loop containing nucleoside triphosphate hydrolases"/>
    <property type="match status" value="1"/>
</dbReference>
<feature type="compositionally biased region" description="Low complexity" evidence="4">
    <location>
        <begin position="1"/>
        <end position="12"/>
    </location>
</feature>
<dbReference type="OrthoDB" id="79514at2759"/>
<feature type="compositionally biased region" description="Low complexity" evidence="4">
    <location>
        <begin position="96"/>
        <end position="117"/>
    </location>
</feature>
<accession>A0A8J9ZT55</accession>
<gene>
    <name evidence="5" type="primary">SMG9</name>
    <name evidence="5" type="ORF">BLAG_LOCUS17902</name>
</gene>
<feature type="compositionally biased region" description="Low complexity" evidence="4">
    <location>
        <begin position="73"/>
        <end position="83"/>
    </location>
</feature>
<reference evidence="5" key="1">
    <citation type="submission" date="2022-01" db="EMBL/GenBank/DDBJ databases">
        <authorList>
            <person name="Braso-Vives M."/>
        </authorList>
    </citation>
    <scope>NUCLEOTIDE SEQUENCE</scope>
</reference>
<evidence type="ECO:0000256" key="2">
    <source>
        <dbReference type="ARBA" id="ARBA00023161"/>
    </source>
</evidence>
<feature type="compositionally biased region" description="Basic residues" evidence="4">
    <location>
        <begin position="17"/>
        <end position="26"/>
    </location>
</feature>
<dbReference type="PANTHER" id="PTHR14270:SF0">
    <property type="entry name" value="NONSENSE-MEDIATED MRNA DECAY FACTOR SMG9"/>
    <property type="match status" value="1"/>
</dbReference>
<dbReference type="AlphaFoldDB" id="A0A8J9ZT55"/>
<evidence type="ECO:0000256" key="4">
    <source>
        <dbReference type="SAM" id="MobiDB-lite"/>
    </source>
</evidence>
<evidence type="ECO:0000256" key="1">
    <source>
        <dbReference type="ARBA" id="ARBA00007712"/>
    </source>
</evidence>
<dbReference type="GO" id="GO:0000184">
    <property type="term" value="P:nuclear-transcribed mRNA catabolic process, nonsense-mediated decay"/>
    <property type="evidence" value="ECO:0007669"/>
    <property type="project" value="UniProtKB-KW"/>
</dbReference>
<dbReference type="InterPro" id="IPR039177">
    <property type="entry name" value="SMG9"/>
</dbReference>
<feature type="compositionally biased region" description="Polar residues" evidence="4">
    <location>
        <begin position="128"/>
        <end position="137"/>
    </location>
</feature>
<feature type="region of interest" description="Disordered" evidence="4">
    <location>
        <begin position="1"/>
        <end position="137"/>
    </location>
</feature>